<dbReference type="Proteomes" id="UP000321926">
    <property type="component" value="Unassembled WGS sequence"/>
</dbReference>
<dbReference type="OrthoDB" id="853737at2"/>
<sequence>MSLTLLWALTLNGQEVIAFSTTAKAKAPVATTKLATTPDKESKTVVKQKVSLEATTSFVALNLHQAIIPAPVQSFAAPADEEMKSSGLAPPGNGFVAQLFPVTIQPNAP</sequence>
<evidence type="ECO:0000313" key="1">
    <source>
        <dbReference type="EMBL" id="TXK44944.1"/>
    </source>
</evidence>
<keyword evidence="2" id="KW-1185">Reference proteome</keyword>
<accession>A0A5C8K3V2</accession>
<name>A0A5C8K3V2_9BACT</name>
<dbReference type="GO" id="GO:0032259">
    <property type="term" value="P:methylation"/>
    <property type="evidence" value="ECO:0007669"/>
    <property type="project" value="UniProtKB-KW"/>
</dbReference>
<keyword evidence="1" id="KW-0808">Transferase</keyword>
<keyword evidence="1" id="KW-0489">Methyltransferase</keyword>
<dbReference type="AlphaFoldDB" id="A0A5C8K3V2"/>
<gene>
    <name evidence="1" type="ORF">FVR03_12995</name>
</gene>
<organism evidence="1 2">
    <name type="scientific">Pontibacter qinzhouensis</name>
    <dbReference type="NCBI Taxonomy" id="2603253"/>
    <lineage>
        <taxon>Bacteria</taxon>
        <taxon>Pseudomonadati</taxon>
        <taxon>Bacteroidota</taxon>
        <taxon>Cytophagia</taxon>
        <taxon>Cytophagales</taxon>
        <taxon>Hymenobacteraceae</taxon>
        <taxon>Pontibacter</taxon>
    </lineage>
</organism>
<reference evidence="1 2" key="1">
    <citation type="submission" date="2019-08" db="EMBL/GenBank/DDBJ databases">
        <authorList>
            <person name="Shi S."/>
        </authorList>
    </citation>
    <scope>NUCLEOTIDE SEQUENCE [LARGE SCALE GENOMIC DNA]</scope>
    <source>
        <strain evidence="1 2">GY10130</strain>
    </source>
</reference>
<dbReference type="RefSeq" id="WP_147922183.1">
    <property type="nucleotide sequence ID" value="NZ_VRTY01000045.1"/>
</dbReference>
<protein>
    <submittedName>
        <fullName evidence="1">RNA methyltransferase</fullName>
    </submittedName>
</protein>
<dbReference type="GO" id="GO:0008168">
    <property type="term" value="F:methyltransferase activity"/>
    <property type="evidence" value="ECO:0007669"/>
    <property type="project" value="UniProtKB-KW"/>
</dbReference>
<dbReference type="EMBL" id="VRTY01000045">
    <property type="protein sequence ID" value="TXK44944.1"/>
    <property type="molecule type" value="Genomic_DNA"/>
</dbReference>
<evidence type="ECO:0000313" key="2">
    <source>
        <dbReference type="Proteomes" id="UP000321926"/>
    </source>
</evidence>
<comment type="caution">
    <text evidence="1">The sequence shown here is derived from an EMBL/GenBank/DDBJ whole genome shotgun (WGS) entry which is preliminary data.</text>
</comment>
<proteinExistence type="predicted"/>